<feature type="transmembrane region" description="Helical" evidence="12">
    <location>
        <begin position="49"/>
        <end position="67"/>
    </location>
</feature>
<keyword evidence="10" id="KW-0769">Symport</keyword>
<evidence type="ECO:0000313" key="13">
    <source>
        <dbReference type="Proteomes" id="UP000515135"/>
    </source>
</evidence>
<dbReference type="KEGG" id="bbel:109470697"/>
<feature type="transmembrane region" description="Helical" evidence="12">
    <location>
        <begin position="486"/>
        <end position="510"/>
    </location>
</feature>
<feature type="transmembrane region" description="Helical" evidence="12">
    <location>
        <begin position="322"/>
        <end position="343"/>
    </location>
</feature>
<dbReference type="PROSITE" id="PS00754">
    <property type="entry name" value="NA_NEUROTRAN_SYMP_2"/>
    <property type="match status" value="1"/>
</dbReference>
<feature type="binding site" evidence="8">
    <location>
        <position position="55"/>
    </location>
    <ligand>
        <name>Na(+)</name>
        <dbReference type="ChEBI" id="CHEBI:29101"/>
        <label>1</label>
    </ligand>
</feature>
<evidence type="ECO:0000256" key="8">
    <source>
        <dbReference type="PIRSR" id="PIRSR600175-1"/>
    </source>
</evidence>
<dbReference type="GO" id="GO:0005886">
    <property type="term" value="C:plasma membrane"/>
    <property type="evidence" value="ECO:0007669"/>
    <property type="project" value="TreeGrafter"/>
</dbReference>
<organism evidence="13 14">
    <name type="scientific">Branchiostoma belcheri</name>
    <name type="common">Amphioxus</name>
    <dbReference type="NCBI Taxonomy" id="7741"/>
    <lineage>
        <taxon>Eukaryota</taxon>
        <taxon>Metazoa</taxon>
        <taxon>Chordata</taxon>
        <taxon>Cephalochordata</taxon>
        <taxon>Leptocardii</taxon>
        <taxon>Amphioxiformes</taxon>
        <taxon>Branchiostomatidae</taxon>
        <taxon>Branchiostoma</taxon>
    </lineage>
</organism>
<feature type="binding site" evidence="8">
    <location>
        <position position="58"/>
    </location>
    <ligand>
        <name>Na(+)</name>
        <dbReference type="ChEBI" id="CHEBI:29101"/>
        <label>1</label>
    </ligand>
</feature>
<dbReference type="OrthoDB" id="6581954at2759"/>
<feature type="transmembrane region" description="Helical" evidence="12">
    <location>
        <begin position="414"/>
        <end position="435"/>
    </location>
</feature>
<dbReference type="PROSITE" id="PS00610">
    <property type="entry name" value="NA_NEUROTRAN_SYMP_1"/>
    <property type="match status" value="1"/>
</dbReference>
<feature type="transmembrane region" description="Helical" evidence="12">
    <location>
        <begin position="570"/>
        <end position="592"/>
    </location>
</feature>
<feature type="transmembrane region" description="Helical" evidence="12">
    <location>
        <begin position="273"/>
        <end position="293"/>
    </location>
</feature>
<keyword evidence="5 12" id="KW-1133">Transmembrane helix</keyword>
<dbReference type="PRINTS" id="PR00176">
    <property type="entry name" value="NANEUSMPORT"/>
</dbReference>
<dbReference type="Proteomes" id="UP000515135">
    <property type="component" value="Unplaced"/>
</dbReference>
<dbReference type="PANTHER" id="PTHR11616:SF321">
    <property type="entry name" value="SODIUM-DEPENDENT NUTRIENT AMINO ACID TRANSPORTER 1-RELATED"/>
    <property type="match status" value="1"/>
</dbReference>
<reference evidence="14" key="1">
    <citation type="submission" date="2025-08" db="UniProtKB">
        <authorList>
            <consortium name="RefSeq"/>
        </authorList>
    </citation>
    <scope>IDENTIFICATION</scope>
    <source>
        <tissue evidence="14">Gonad</tissue>
    </source>
</reference>
<evidence type="ECO:0000256" key="11">
    <source>
        <dbReference type="SAM" id="MobiDB-lite"/>
    </source>
</evidence>
<dbReference type="SUPFAM" id="SSF161070">
    <property type="entry name" value="SNF-like"/>
    <property type="match status" value="1"/>
</dbReference>
<protein>
    <recommendedName>
        <fullName evidence="10">Transporter</fullName>
    </recommendedName>
</protein>
<feature type="binding site" evidence="8">
    <location>
        <position position="429"/>
    </location>
    <ligand>
        <name>Na(+)</name>
        <dbReference type="ChEBI" id="CHEBI:29101"/>
        <label>1</label>
    </ligand>
</feature>
<keyword evidence="8" id="KW-0915">Sodium</keyword>
<dbReference type="RefSeq" id="XP_019625287.1">
    <property type="nucleotide sequence ID" value="XM_019769728.1"/>
</dbReference>
<dbReference type="InterPro" id="IPR037272">
    <property type="entry name" value="SNS_sf"/>
</dbReference>
<dbReference type="GeneID" id="109470697"/>
<feature type="binding site" evidence="8">
    <location>
        <position position="57"/>
    </location>
    <ligand>
        <name>Na(+)</name>
        <dbReference type="ChEBI" id="CHEBI:29101"/>
        <label>1</label>
    </ligand>
</feature>
<sequence>MAPTATFGRDSEEKTKLPADRSGIDGECETPSVSSDGEDRGTWGNHMEFFLSCLGFAVGLGNVWRFPYLCYRNGGGAFLIPYVFFLVFAGIPMFFLELSFGQFAGTGPITIWRVAPLFKGVGFAMVMISFLVCIYYNVIISYILHYLFASFTSVLPWVSCTNDYNTGDCVEGGHVKMAFEIYKCSRIGGDYSNGTCFNATMNATAAMMNETLQNTNFTRVSPTEEYWKHFVLQISDGIDDMGGISWSLTLCNLLGWIVVFFSLVKGVKSSGKVVYFTATFPYIVLFILLIRGLTLEGAMDGIFFYIKPDWSRLSHPKVWMDAAVQIFYSLGAAWGSLITMSSYNRFNNNCYRDALIISVSNCATSVFAGFVIFSVIGFMAHEIGVPVGDVIDQGPGLAFVAYPEAVSLLPISPLWAILFFFMLFTLGLDSQFGMLEAVLSGLIDEFPTILRPNKTWFTLAICVLQFLLALPMVSQGGIYLLTMVDWYSAGVSLMIVAVTECLVLAWLYGCDRFFDNIKMMLGSYPSIWWKICWKVITPVVLLGILLFTMVNHTPVTYGKYEYPDWADSLGWLMAMASVVNIPLFAIIALVQAKGTFMERLRSVTQPTSEWGPALNRDRDLDLSEPELNEKGVPVVDIVPTDEEKVDLSKSMERISTV</sequence>
<feature type="disulfide bond" evidence="9">
    <location>
        <begin position="160"/>
        <end position="169"/>
    </location>
</feature>
<feature type="binding site" evidence="8">
    <location>
        <position position="329"/>
    </location>
    <ligand>
        <name>Na(+)</name>
        <dbReference type="ChEBI" id="CHEBI:29101"/>
        <label>1</label>
    </ligand>
</feature>
<accession>A0A6P4Z2H1</accession>
<evidence type="ECO:0000256" key="4">
    <source>
        <dbReference type="ARBA" id="ARBA00022692"/>
    </source>
</evidence>
<dbReference type="PROSITE" id="PS50267">
    <property type="entry name" value="NA_NEUROTRAN_SYMP_3"/>
    <property type="match status" value="1"/>
</dbReference>
<name>A0A6P4Z2H1_BRABE</name>
<feature type="region of interest" description="Disordered" evidence="11">
    <location>
        <begin position="1"/>
        <end position="38"/>
    </location>
</feature>
<feature type="transmembrane region" description="Helical" evidence="12">
    <location>
        <begin position="79"/>
        <end position="100"/>
    </location>
</feature>
<comment type="similarity">
    <text evidence="2 10">Belongs to the sodium:neurotransmitter symporter (SNF) (TC 2.A.22) family.</text>
</comment>
<keyword evidence="6 12" id="KW-0472">Membrane</keyword>
<feature type="compositionally biased region" description="Basic and acidic residues" evidence="11">
    <location>
        <begin position="9"/>
        <end position="24"/>
    </location>
</feature>
<feature type="transmembrane region" description="Helical" evidence="12">
    <location>
        <begin position="244"/>
        <end position="264"/>
    </location>
</feature>
<feature type="binding site" evidence="8">
    <location>
        <position position="62"/>
    </location>
    <ligand>
        <name>Na(+)</name>
        <dbReference type="ChEBI" id="CHEBI:29101"/>
        <label>1</label>
    </ligand>
</feature>
<feature type="transmembrane region" description="Helical" evidence="12">
    <location>
        <begin position="355"/>
        <end position="380"/>
    </location>
</feature>
<keyword evidence="8" id="KW-0479">Metal-binding</keyword>
<evidence type="ECO:0000256" key="9">
    <source>
        <dbReference type="PIRSR" id="PIRSR600175-2"/>
    </source>
</evidence>
<dbReference type="PANTHER" id="PTHR11616">
    <property type="entry name" value="SODIUM/CHLORIDE DEPENDENT TRANSPORTER"/>
    <property type="match status" value="1"/>
</dbReference>
<evidence type="ECO:0000256" key="10">
    <source>
        <dbReference type="RuleBase" id="RU003732"/>
    </source>
</evidence>
<dbReference type="GO" id="GO:0046872">
    <property type="term" value="F:metal ion binding"/>
    <property type="evidence" value="ECO:0007669"/>
    <property type="project" value="UniProtKB-KW"/>
</dbReference>
<evidence type="ECO:0000256" key="1">
    <source>
        <dbReference type="ARBA" id="ARBA00004141"/>
    </source>
</evidence>
<keyword evidence="13" id="KW-1185">Reference proteome</keyword>
<feature type="transmembrane region" description="Helical" evidence="12">
    <location>
        <begin position="531"/>
        <end position="550"/>
    </location>
</feature>
<dbReference type="Pfam" id="PF00209">
    <property type="entry name" value="SNF"/>
    <property type="match status" value="1"/>
</dbReference>
<dbReference type="GO" id="GO:0089718">
    <property type="term" value="P:amino acid import across plasma membrane"/>
    <property type="evidence" value="ECO:0007669"/>
    <property type="project" value="TreeGrafter"/>
</dbReference>
<feature type="transmembrane region" description="Helical" evidence="12">
    <location>
        <begin position="121"/>
        <end position="148"/>
    </location>
</feature>
<dbReference type="GO" id="GO:0005283">
    <property type="term" value="F:amino acid:sodium symporter activity"/>
    <property type="evidence" value="ECO:0007669"/>
    <property type="project" value="TreeGrafter"/>
</dbReference>
<evidence type="ECO:0000256" key="2">
    <source>
        <dbReference type="ARBA" id="ARBA00006459"/>
    </source>
</evidence>
<evidence type="ECO:0000256" key="5">
    <source>
        <dbReference type="ARBA" id="ARBA00022989"/>
    </source>
</evidence>
<evidence type="ECO:0000256" key="3">
    <source>
        <dbReference type="ARBA" id="ARBA00022448"/>
    </source>
</evidence>
<evidence type="ECO:0000256" key="6">
    <source>
        <dbReference type="ARBA" id="ARBA00023136"/>
    </source>
</evidence>
<evidence type="ECO:0000313" key="14">
    <source>
        <dbReference type="RefSeq" id="XP_019625287.1"/>
    </source>
</evidence>
<keyword evidence="9" id="KW-1015">Disulfide bond</keyword>
<evidence type="ECO:0000256" key="7">
    <source>
        <dbReference type="ARBA" id="ARBA00023180"/>
    </source>
</evidence>
<keyword evidence="3 10" id="KW-0813">Transport</keyword>
<keyword evidence="4 10" id="KW-0812">Transmembrane</keyword>
<feature type="binding site" evidence="8">
    <location>
        <position position="430"/>
    </location>
    <ligand>
        <name>Na(+)</name>
        <dbReference type="ChEBI" id="CHEBI:29101"/>
        <label>1</label>
    </ligand>
</feature>
<gene>
    <name evidence="14" type="primary">LOC109470697</name>
</gene>
<feature type="binding site" evidence="8">
    <location>
        <position position="426"/>
    </location>
    <ligand>
        <name>Na(+)</name>
        <dbReference type="ChEBI" id="CHEBI:29101"/>
        <label>1</label>
    </ligand>
</feature>
<proteinExistence type="inferred from homology"/>
<keyword evidence="7" id="KW-0325">Glycoprotein</keyword>
<dbReference type="InterPro" id="IPR000175">
    <property type="entry name" value="Na/ntran_symport"/>
</dbReference>
<evidence type="ECO:0000256" key="12">
    <source>
        <dbReference type="SAM" id="Phobius"/>
    </source>
</evidence>
<feature type="binding site" evidence="8">
    <location>
        <position position="361"/>
    </location>
    <ligand>
        <name>Na(+)</name>
        <dbReference type="ChEBI" id="CHEBI:29101"/>
        <label>1</label>
    </ligand>
</feature>
<dbReference type="AlphaFoldDB" id="A0A6P4Z2H1"/>
<feature type="transmembrane region" description="Helical" evidence="12">
    <location>
        <begin position="456"/>
        <end position="480"/>
    </location>
</feature>
<comment type="subcellular location">
    <subcellularLocation>
        <location evidence="1">Membrane</location>
        <topology evidence="1">Multi-pass membrane protein</topology>
    </subcellularLocation>
</comment>